<reference evidence="1 4" key="2">
    <citation type="submission" date="2018-08" db="EMBL/GenBank/DDBJ databases">
        <title>Complete genome of the Arcobacter molluscorum type strain LMG 25693.</title>
        <authorList>
            <person name="Miller W.G."/>
            <person name="Yee E."/>
            <person name="Bono J.L."/>
        </authorList>
    </citation>
    <scope>NUCLEOTIDE SEQUENCE [LARGE SCALE GENOMIC DNA]</scope>
    <source>
        <strain evidence="1 4">CECT 7696</strain>
    </source>
</reference>
<accession>A0A2G1DHW4</accession>
<sequence length="91" mass="11114">MNFHDLELKHIATVNNKRYFISTIKMHVRHAWLNQHENVYVYETMVFKKEDNKILYHEPVYTKRYIAYDEAIEGHQYTIENIEKIIQKAQS</sequence>
<evidence type="ECO:0000313" key="1">
    <source>
        <dbReference type="EMBL" id="AXX93014.1"/>
    </source>
</evidence>
<keyword evidence="3" id="KW-1185">Reference proteome</keyword>
<dbReference type="AlphaFoldDB" id="A0A2G1DHW4"/>
<protein>
    <submittedName>
        <fullName evidence="2">Uncharacterized protein</fullName>
    </submittedName>
</protein>
<dbReference type="KEGG" id="amol:AMOL_2060"/>
<proteinExistence type="predicted"/>
<dbReference type="Proteomes" id="UP000262712">
    <property type="component" value="Chromosome"/>
</dbReference>
<name>A0A2G1DHW4_9BACT</name>
<evidence type="ECO:0000313" key="2">
    <source>
        <dbReference type="EMBL" id="PHO18071.1"/>
    </source>
</evidence>
<reference evidence="2 3" key="1">
    <citation type="submission" date="2017-09" db="EMBL/GenBank/DDBJ databases">
        <title>Arcobacter canalis sp. nov., a new species isolated from a water canal contaminated with urban sewage.</title>
        <authorList>
            <person name="Perez-Cataluna A."/>
            <person name="Salas-Masso N."/>
            <person name="Figueras M.J."/>
        </authorList>
    </citation>
    <scope>NUCLEOTIDE SEQUENCE [LARGE SCALE GENOMIC DNA]</scope>
    <source>
        <strain evidence="2 3">F98-3</strain>
    </source>
</reference>
<dbReference type="EMBL" id="NXFY01000009">
    <property type="protein sequence ID" value="PHO18071.1"/>
    <property type="molecule type" value="Genomic_DNA"/>
</dbReference>
<organism evidence="2 3">
    <name type="scientific">Malaciobacter molluscorum LMG 25693</name>
    <dbReference type="NCBI Taxonomy" id="870501"/>
    <lineage>
        <taxon>Bacteria</taxon>
        <taxon>Pseudomonadati</taxon>
        <taxon>Campylobacterota</taxon>
        <taxon>Epsilonproteobacteria</taxon>
        <taxon>Campylobacterales</taxon>
        <taxon>Arcobacteraceae</taxon>
        <taxon>Malaciobacter</taxon>
    </lineage>
</organism>
<evidence type="ECO:0000313" key="3">
    <source>
        <dbReference type="Proteomes" id="UP000221222"/>
    </source>
</evidence>
<gene>
    <name evidence="1" type="ORF">AMOL_2060</name>
    <name evidence="2" type="ORF">CPU12_07335</name>
</gene>
<dbReference type="EMBL" id="CP032098">
    <property type="protein sequence ID" value="AXX93014.1"/>
    <property type="molecule type" value="Genomic_DNA"/>
</dbReference>
<dbReference type="Proteomes" id="UP000221222">
    <property type="component" value="Unassembled WGS sequence"/>
</dbReference>
<dbReference type="RefSeq" id="WP_099342453.1">
    <property type="nucleotide sequence ID" value="NZ_CP032098.1"/>
</dbReference>
<evidence type="ECO:0000313" key="4">
    <source>
        <dbReference type="Proteomes" id="UP000262712"/>
    </source>
</evidence>